<keyword evidence="1" id="KW-1133">Transmembrane helix</keyword>
<feature type="transmembrane region" description="Helical" evidence="1">
    <location>
        <begin position="138"/>
        <end position="157"/>
    </location>
</feature>
<comment type="caution">
    <text evidence="2">The sequence shown here is derived from an EMBL/GenBank/DDBJ whole genome shotgun (WGS) entry which is preliminary data.</text>
</comment>
<protein>
    <submittedName>
        <fullName evidence="2">Cellulose synthase operon protein YhjU</fullName>
    </submittedName>
</protein>
<dbReference type="NCBIfam" id="TIGR03368">
    <property type="entry name" value="cellulose_yhjU"/>
    <property type="match status" value="1"/>
</dbReference>
<dbReference type="eggNOG" id="COG2194">
    <property type="taxonomic scope" value="Bacteria"/>
</dbReference>
<dbReference type="Pfam" id="PF11658">
    <property type="entry name" value="CBP_BcsG"/>
    <property type="match status" value="1"/>
</dbReference>
<organism evidence="2 3">
    <name type="scientific">Stutzerimonas stutzeri KOS6</name>
    <dbReference type="NCBI Taxonomy" id="1218352"/>
    <lineage>
        <taxon>Bacteria</taxon>
        <taxon>Pseudomonadati</taxon>
        <taxon>Pseudomonadota</taxon>
        <taxon>Gammaproteobacteria</taxon>
        <taxon>Pseudomonadales</taxon>
        <taxon>Pseudomonadaceae</taxon>
        <taxon>Stutzerimonas</taxon>
    </lineage>
</organism>
<dbReference type="EMBL" id="AMCZ02000001">
    <property type="protein sequence ID" value="EWC43336.1"/>
    <property type="molecule type" value="Genomic_DNA"/>
</dbReference>
<name>A0A061JUC0_STUST</name>
<keyword evidence="1" id="KW-0472">Membrane</keyword>
<evidence type="ECO:0000256" key="1">
    <source>
        <dbReference type="SAM" id="Phobius"/>
    </source>
</evidence>
<dbReference type="RefSeq" id="WP_024161999.1">
    <property type="nucleotide sequence ID" value="NZ_KK020676.1"/>
</dbReference>
<keyword evidence="1" id="KW-0812">Transmembrane</keyword>
<dbReference type="Proteomes" id="UP000026923">
    <property type="component" value="Unassembled WGS sequence"/>
</dbReference>
<proteinExistence type="predicted"/>
<reference evidence="2 3" key="1">
    <citation type="journal article" date="2013" name="Genome Announc.">
        <title>Draft Genome of the Nitrogen-Fixing Bacterium Pseudomonas stutzeri Strain KOS6 Isolated from Industrial Hydrocarbon Sludge.</title>
        <authorList>
            <person name="Grigoryeva T.V."/>
            <person name="Laikov A.V."/>
            <person name="Naumova R.P."/>
            <person name="Manolov A.I."/>
            <person name="Larin A.K."/>
            <person name="Karpova I.Y."/>
            <person name="Semashko T.A."/>
            <person name="Alexeev D.G."/>
            <person name="Kostryukova E.S."/>
            <person name="Muller R."/>
            <person name="Govorun V.M."/>
        </authorList>
    </citation>
    <scope>NUCLEOTIDE SEQUENCE [LARGE SCALE GENOMIC DNA]</scope>
    <source>
        <strain evidence="2 3">KOS6</strain>
    </source>
</reference>
<feature type="transmembrane region" description="Helical" evidence="1">
    <location>
        <begin position="20"/>
        <end position="39"/>
    </location>
</feature>
<dbReference type="AlphaFoldDB" id="A0A061JUC0"/>
<dbReference type="HOGENOM" id="CLU_024049_1_0_6"/>
<gene>
    <name evidence="2" type="ORF">B597_001680</name>
</gene>
<evidence type="ECO:0000313" key="2">
    <source>
        <dbReference type="EMBL" id="EWC43336.1"/>
    </source>
</evidence>
<accession>A0A061JUC0</accession>
<dbReference type="InterPro" id="IPR017744">
    <property type="entry name" value="BcsG"/>
</dbReference>
<evidence type="ECO:0000313" key="3">
    <source>
        <dbReference type="Proteomes" id="UP000026923"/>
    </source>
</evidence>
<dbReference type="OrthoDB" id="6965261at2"/>
<sequence>MTVPQPPSLHTGHASRWPGLGHWNLYFIGKFVLFALGLVDIQPLPNIVLAALLSIPLPGMLLRGTRQIIAIPAGAALLYQETWLPPFQRLLAQPGVLDFTPAYLLELAGRFLDWQAIAVLVLLLIGYSYLFQWLRMTSFTLLGLLWLWLPTAVPALVPSAPQVATAVASSVPTERTVADTTTLDNWLQRFFDSEASRQTLFPPRNEQTAAFDVLVVNVCSLAWEDLDAVGLKENALFERMDVLFDRFNSATSYSGPAAIRLLRASCGQPRHQALYQPAPEQCLLFQNLANLGFHAETLFNHNGRFDGFSDDVTAQGLPQPALPSQRFPRAMAGFDGSPISRDLDVLRGWWKHRQSLTESHVGLFYNSISLHDGNRILGPDGQAQSADYKLRAQRLLGDLDSFIDELERSGRRVALLIVPEHGAALHGDRMQIAGMREIPRASITQVPVGLKLIGMDLQAGDGPLHVAQPSSFLALSELVSRLYAAQSAPSAADLATLVAGLPATEPVSETAGAQVIEYEGKPYVRVNGQAVWLPYPKRFE</sequence>
<feature type="transmembrane region" description="Helical" evidence="1">
    <location>
        <begin position="114"/>
        <end position="131"/>
    </location>
</feature>